<comment type="subcellular location">
    <subcellularLocation>
        <location evidence="1">Membrane</location>
        <topology evidence="1">Single-pass membrane protein</topology>
    </subcellularLocation>
</comment>
<keyword evidence="6" id="KW-0130">Cell adhesion</keyword>
<feature type="domain" description="Cadherin" evidence="13">
    <location>
        <begin position="235"/>
        <end position="342"/>
    </location>
</feature>
<name>A0A7I8VC04_9ANNE</name>
<dbReference type="AlphaFoldDB" id="A0A7I8VC04"/>
<keyword evidence="5 11" id="KW-0106">Calcium</keyword>
<evidence type="ECO:0000256" key="12">
    <source>
        <dbReference type="SAM" id="SignalP"/>
    </source>
</evidence>
<reference evidence="14 15" key="1">
    <citation type="submission" date="2020-08" db="EMBL/GenBank/DDBJ databases">
        <authorList>
            <person name="Hejnol A."/>
        </authorList>
    </citation>
    <scope>NUCLEOTIDE SEQUENCE [LARGE SCALE GENOMIC DNA]</scope>
</reference>
<feature type="signal peptide" evidence="12">
    <location>
        <begin position="1"/>
        <end position="15"/>
    </location>
</feature>
<evidence type="ECO:0000256" key="2">
    <source>
        <dbReference type="ARBA" id="ARBA00022536"/>
    </source>
</evidence>
<dbReference type="InterPro" id="IPR050174">
    <property type="entry name" value="Protocadherin/Cadherin-CA"/>
</dbReference>
<evidence type="ECO:0000256" key="10">
    <source>
        <dbReference type="ARBA" id="ARBA00023180"/>
    </source>
</evidence>
<dbReference type="PROSITE" id="PS00232">
    <property type="entry name" value="CADHERIN_1"/>
    <property type="match status" value="3"/>
</dbReference>
<evidence type="ECO:0000256" key="5">
    <source>
        <dbReference type="ARBA" id="ARBA00022837"/>
    </source>
</evidence>
<dbReference type="FunFam" id="2.60.40.60:FF:000002">
    <property type="entry name" value="Protocadherin alpha 2"/>
    <property type="match status" value="1"/>
</dbReference>
<keyword evidence="8" id="KW-0472">Membrane</keyword>
<evidence type="ECO:0000256" key="7">
    <source>
        <dbReference type="ARBA" id="ARBA00022989"/>
    </source>
</evidence>
<dbReference type="InterPro" id="IPR020894">
    <property type="entry name" value="Cadherin_CS"/>
</dbReference>
<evidence type="ECO:0000256" key="8">
    <source>
        <dbReference type="ARBA" id="ARBA00023136"/>
    </source>
</evidence>
<dbReference type="Gene3D" id="2.60.40.60">
    <property type="entry name" value="Cadherins"/>
    <property type="match status" value="6"/>
</dbReference>
<dbReference type="PANTHER" id="PTHR24028:SF146">
    <property type="entry name" value="CADHERIN 96CB, ISOFORM D-RELATED"/>
    <property type="match status" value="1"/>
</dbReference>
<evidence type="ECO:0000256" key="9">
    <source>
        <dbReference type="ARBA" id="ARBA00023157"/>
    </source>
</evidence>
<dbReference type="InterPro" id="IPR002126">
    <property type="entry name" value="Cadherin-like_dom"/>
</dbReference>
<dbReference type="GO" id="GO:0007156">
    <property type="term" value="P:homophilic cell adhesion via plasma membrane adhesion molecules"/>
    <property type="evidence" value="ECO:0007669"/>
    <property type="project" value="InterPro"/>
</dbReference>
<protein>
    <submittedName>
        <fullName evidence="14">DgyrCDS2084</fullName>
    </submittedName>
</protein>
<evidence type="ECO:0000313" key="14">
    <source>
        <dbReference type="EMBL" id="CAD5112873.1"/>
    </source>
</evidence>
<feature type="domain" description="Cadherin" evidence="13">
    <location>
        <begin position="462"/>
        <end position="568"/>
    </location>
</feature>
<accession>A0A7I8VC04</accession>
<evidence type="ECO:0000256" key="3">
    <source>
        <dbReference type="ARBA" id="ARBA00022692"/>
    </source>
</evidence>
<dbReference type="PANTHER" id="PTHR24028">
    <property type="entry name" value="CADHERIN-87A"/>
    <property type="match status" value="1"/>
</dbReference>
<dbReference type="SMART" id="SM00112">
    <property type="entry name" value="CA"/>
    <property type="match status" value="5"/>
</dbReference>
<keyword evidence="9" id="KW-1015">Disulfide bond</keyword>
<dbReference type="FunFam" id="2.60.40.60:FF:000039">
    <property type="entry name" value="FAT atypical cadherin 3"/>
    <property type="match status" value="1"/>
</dbReference>
<keyword evidence="7" id="KW-1133">Transmembrane helix</keyword>
<feature type="domain" description="Cadherin" evidence="13">
    <location>
        <begin position="59"/>
        <end position="118"/>
    </location>
</feature>
<evidence type="ECO:0000256" key="11">
    <source>
        <dbReference type="PROSITE-ProRule" id="PRU00043"/>
    </source>
</evidence>
<evidence type="ECO:0000256" key="6">
    <source>
        <dbReference type="ARBA" id="ARBA00022889"/>
    </source>
</evidence>
<comment type="caution">
    <text evidence="14">The sequence shown here is derived from an EMBL/GenBank/DDBJ whole genome shotgun (WGS) entry which is preliminary data.</text>
</comment>
<feature type="chain" id="PRO_5029880767" evidence="12">
    <location>
        <begin position="16"/>
        <end position="635"/>
    </location>
</feature>
<keyword evidence="12" id="KW-0732">Signal</keyword>
<keyword evidence="3" id="KW-0812">Transmembrane</keyword>
<evidence type="ECO:0000313" key="15">
    <source>
        <dbReference type="Proteomes" id="UP000549394"/>
    </source>
</evidence>
<feature type="domain" description="Cadherin" evidence="13">
    <location>
        <begin position="569"/>
        <end position="632"/>
    </location>
</feature>
<dbReference type="FunFam" id="2.60.40.60:FF:000092">
    <property type="entry name" value="Protocadherin 8"/>
    <property type="match status" value="1"/>
</dbReference>
<dbReference type="GO" id="GO:0005886">
    <property type="term" value="C:plasma membrane"/>
    <property type="evidence" value="ECO:0007669"/>
    <property type="project" value="InterPro"/>
</dbReference>
<evidence type="ECO:0000259" key="13">
    <source>
        <dbReference type="PROSITE" id="PS50268"/>
    </source>
</evidence>
<organism evidence="14 15">
    <name type="scientific">Dimorphilus gyrociliatus</name>
    <dbReference type="NCBI Taxonomy" id="2664684"/>
    <lineage>
        <taxon>Eukaryota</taxon>
        <taxon>Metazoa</taxon>
        <taxon>Spiralia</taxon>
        <taxon>Lophotrochozoa</taxon>
        <taxon>Annelida</taxon>
        <taxon>Polychaeta</taxon>
        <taxon>Polychaeta incertae sedis</taxon>
        <taxon>Dinophilidae</taxon>
        <taxon>Dimorphilus</taxon>
    </lineage>
</organism>
<dbReference type="EMBL" id="CAJFCJ010000003">
    <property type="protein sequence ID" value="CAD5112873.1"/>
    <property type="molecule type" value="Genomic_DNA"/>
</dbReference>
<feature type="domain" description="Cadherin" evidence="13">
    <location>
        <begin position="354"/>
        <end position="452"/>
    </location>
</feature>
<dbReference type="OrthoDB" id="6252479at2759"/>
<keyword evidence="10" id="KW-0325">Glycoprotein</keyword>
<dbReference type="GO" id="GO:0005509">
    <property type="term" value="F:calcium ion binding"/>
    <property type="evidence" value="ECO:0007669"/>
    <property type="project" value="UniProtKB-UniRule"/>
</dbReference>
<dbReference type="PROSITE" id="PS50268">
    <property type="entry name" value="CADHERIN_2"/>
    <property type="match status" value="6"/>
</dbReference>
<dbReference type="Pfam" id="PF00028">
    <property type="entry name" value="Cadherin"/>
    <property type="match status" value="3"/>
</dbReference>
<dbReference type="CDD" id="cd11304">
    <property type="entry name" value="Cadherin_repeat"/>
    <property type="match status" value="6"/>
</dbReference>
<proteinExistence type="predicted"/>
<keyword evidence="15" id="KW-1185">Reference proteome</keyword>
<evidence type="ECO:0000256" key="4">
    <source>
        <dbReference type="ARBA" id="ARBA00022737"/>
    </source>
</evidence>
<feature type="domain" description="Cadherin" evidence="13">
    <location>
        <begin position="125"/>
        <end position="234"/>
    </location>
</feature>
<sequence length="635" mass="71534">MLALVCLLLTTTVLGEKIIDFEIYDATPANFSVGPLLSSGVREKKIILLKTHAGAEKNFTITPSGILKTKTTIDREAICPNKAECNMTLEAGILPAENFQSLTINLKIRDVNDNTPRFPFGRIKVKFSEAAEPGDYVTIPPASDPDSPRYSVQRYVLRNAVDRFNNKIFIHKLIKNKNVGLENLRIILNSRLDRELIESYTLQILAIDGGDSRRTGTLKVSVIVEDANDHEPVFKQSVYKATVLENITKNTPIVQVSASDKDSGDNGKVSYSWNSRTEQNYANTFRIDSKNGTIFPIVPLDFEDVQEYELYVLGTDSGSSPRFSQTKVIINLEDVNDNVPDVQIITLHDDRGYASVEENSKIGSFVAHVSITDQDFGDNGRVKCVIDDNVPFAMESGLEKQYQIVTTKQLNREKQSQYLITLKCKDFGKIPNVADRLIDVRVLDLNDNSPAFQEIKDHRGKILKKDQLQVAENASIGHVIARIRATDPDEGRNGSVIYTLKQIDRVSERLLEIDRRSGIIRVSKNLDREKYGRIRIRVKASDEGLVSKHTSIKLTVKILDVDDNLPKFGQESYEKSVYENRPIGTFVVLVSANDDDVKDKEVQLRFSRPQDYQIFDMDESGRITTKQIFDRQGPI</sequence>
<dbReference type="InterPro" id="IPR015919">
    <property type="entry name" value="Cadherin-like_sf"/>
</dbReference>
<evidence type="ECO:0000256" key="1">
    <source>
        <dbReference type="ARBA" id="ARBA00004167"/>
    </source>
</evidence>
<gene>
    <name evidence="14" type="ORF">DGYR_LOCUS1940</name>
</gene>
<keyword evidence="2" id="KW-0245">EGF-like domain</keyword>
<dbReference type="SUPFAM" id="SSF49313">
    <property type="entry name" value="Cadherin-like"/>
    <property type="match status" value="5"/>
</dbReference>
<dbReference type="Proteomes" id="UP000549394">
    <property type="component" value="Unassembled WGS sequence"/>
</dbReference>
<dbReference type="PRINTS" id="PR00205">
    <property type="entry name" value="CADHERIN"/>
</dbReference>
<keyword evidence="4" id="KW-0677">Repeat</keyword>